<evidence type="ECO:0000313" key="3">
    <source>
        <dbReference type="Proteomes" id="UP000299102"/>
    </source>
</evidence>
<protein>
    <submittedName>
        <fullName evidence="2">Uncharacterized protein</fullName>
    </submittedName>
</protein>
<name>A0A4C2A3F5_EUMVA</name>
<gene>
    <name evidence="2" type="ORF">EVAR_98267_1</name>
</gene>
<feature type="region of interest" description="Disordered" evidence="1">
    <location>
        <begin position="14"/>
        <end position="53"/>
    </location>
</feature>
<accession>A0A4C2A3F5</accession>
<dbReference type="Proteomes" id="UP000299102">
    <property type="component" value="Unassembled WGS sequence"/>
</dbReference>
<sequence length="129" mass="13598">MIGLKKRPSLRHGLIGVSGASGANTPVDSHSGPLRRLGVAQRADTNSPGPSRLPRVRVQITIADTSGASRRGRARRPRGPTQAVLSACVLPNAPCAALRAGPTCIFCDHPQFIEIPAQHHRTKADVAAF</sequence>
<proteinExistence type="predicted"/>
<keyword evidence="3" id="KW-1185">Reference proteome</keyword>
<organism evidence="2 3">
    <name type="scientific">Eumeta variegata</name>
    <name type="common">Bagworm moth</name>
    <name type="synonym">Eumeta japonica</name>
    <dbReference type="NCBI Taxonomy" id="151549"/>
    <lineage>
        <taxon>Eukaryota</taxon>
        <taxon>Metazoa</taxon>
        <taxon>Ecdysozoa</taxon>
        <taxon>Arthropoda</taxon>
        <taxon>Hexapoda</taxon>
        <taxon>Insecta</taxon>
        <taxon>Pterygota</taxon>
        <taxon>Neoptera</taxon>
        <taxon>Endopterygota</taxon>
        <taxon>Lepidoptera</taxon>
        <taxon>Glossata</taxon>
        <taxon>Ditrysia</taxon>
        <taxon>Tineoidea</taxon>
        <taxon>Psychidae</taxon>
        <taxon>Oiketicinae</taxon>
        <taxon>Eumeta</taxon>
    </lineage>
</organism>
<dbReference type="EMBL" id="BGZK01002387">
    <property type="protein sequence ID" value="GBP93515.1"/>
    <property type="molecule type" value="Genomic_DNA"/>
</dbReference>
<reference evidence="2 3" key="1">
    <citation type="journal article" date="2019" name="Commun. Biol.">
        <title>The bagworm genome reveals a unique fibroin gene that provides high tensile strength.</title>
        <authorList>
            <person name="Kono N."/>
            <person name="Nakamura H."/>
            <person name="Ohtoshi R."/>
            <person name="Tomita M."/>
            <person name="Numata K."/>
            <person name="Arakawa K."/>
        </authorList>
    </citation>
    <scope>NUCLEOTIDE SEQUENCE [LARGE SCALE GENOMIC DNA]</scope>
</reference>
<comment type="caution">
    <text evidence="2">The sequence shown here is derived from an EMBL/GenBank/DDBJ whole genome shotgun (WGS) entry which is preliminary data.</text>
</comment>
<evidence type="ECO:0000313" key="2">
    <source>
        <dbReference type="EMBL" id="GBP93515.1"/>
    </source>
</evidence>
<dbReference type="AlphaFoldDB" id="A0A4C2A3F5"/>
<evidence type="ECO:0000256" key="1">
    <source>
        <dbReference type="SAM" id="MobiDB-lite"/>
    </source>
</evidence>